<keyword evidence="4" id="KW-1133">Transmembrane helix</keyword>
<feature type="domain" description="HTH araC/xylS-type" evidence="5">
    <location>
        <begin position="382"/>
        <end position="478"/>
    </location>
</feature>
<dbReference type="SUPFAM" id="SSF46689">
    <property type="entry name" value="Homeodomain-like"/>
    <property type="match status" value="2"/>
</dbReference>
<keyword evidence="3" id="KW-0804">Transcription</keyword>
<dbReference type="PANTHER" id="PTHR43280:SF2">
    <property type="entry name" value="HTH-TYPE TRANSCRIPTIONAL REGULATOR EXSA"/>
    <property type="match status" value="1"/>
</dbReference>
<dbReference type="PROSITE" id="PS01124">
    <property type="entry name" value="HTH_ARAC_FAMILY_2"/>
    <property type="match status" value="1"/>
</dbReference>
<reference evidence="6 7" key="1">
    <citation type="submission" date="2015-04" db="EMBL/GenBank/DDBJ databases">
        <title>Draft Genome Sequence of the Novel Agar-Digesting Marine Bacterium Q1.</title>
        <authorList>
            <person name="Li Y."/>
            <person name="Li D."/>
            <person name="Chen G."/>
            <person name="Du Z."/>
        </authorList>
    </citation>
    <scope>NUCLEOTIDE SEQUENCE [LARGE SCALE GENOMIC DNA]</scope>
    <source>
        <strain evidence="6 7">Q1</strain>
    </source>
</reference>
<feature type="transmembrane region" description="Helical" evidence="4">
    <location>
        <begin position="180"/>
        <end position="197"/>
    </location>
</feature>
<dbReference type="SMART" id="SM00342">
    <property type="entry name" value="HTH_ARAC"/>
    <property type="match status" value="1"/>
</dbReference>
<dbReference type="PRINTS" id="PR00032">
    <property type="entry name" value="HTHARAC"/>
</dbReference>
<dbReference type="GO" id="GO:0003700">
    <property type="term" value="F:DNA-binding transcription factor activity"/>
    <property type="evidence" value="ECO:0007669"/>
    <property type="project" value="InterPro"/>
</dbReference>
<dbReference type="EMBL" id="LAZL01000002">
    <property type="protein sequence ID" value="KMT66740.1"/>
    <property type="molecule type" value="Genomic_DNA"/>
</dbReference>
<keyword evidence="4" id="KW-0472">Membrane</keyword>
<feature type="transmembrane region" description="Helical" evidence="4">
    <location>
        <begin position="68"/>
        <end position="92"/>
    </location>
</feature>
<dbReference type="RefSeq" id="WP_048688375.1">
    <property type="nucleotide sequence ID" value="NZ_KQ130482.1"/>
</dbReference>
<dbReference type="PROSITE" id="PS00041">
    <property type="entry name" value="HTH_ARAC_FAMILY_1"/>
    <property type="match status" value="1"/>
</dbReference>
<evidence type="ECO:0000256" key="2">
    <source>
        <dbReference type="ARBA" id="ARBA00023125"/>
    </source>
</evidence>
<dbReference type="InterPro" id="IPR018062">
    <property type="entry name" value="HTH_AraC-typ_CS"/>
</dbReference>
<evidence type="ECO:0000256" key="4">
    <source>
        <dbReference type="SAM" id="Phobius"/>
    </source>
</evidence>
<keyword evidence="1" id="KW-0805">Transcription regulation</keyword>
<proteinExistence type="predicted"/>
<dbReference type="Proteomes" id="UP000037600">
    <property type="component" value="Unassembled WGS sequence"/>
</dbReference>
<dbReference type="Gene3D" id="1.10.10.60">
    <property type="entry name" value="Homeodomain-like"/>
    <property type="match status" value="2"/>
</dbReference>
<dbReference type="InterPro" id="IPR009057">
    <property type="entry name" value="Homeodomain-like_sf"/>
</dbReference>
<dbReference type="InterPro" id="IPR020449">
    <property type="entry name" value="Tscrpt_reg_AraC-type_HTH"/>
</dbReference>
<sequence>MQISWHLFSVGVVTFSAAIIFAMVLTYFTLVRSRIGLSYRYYSLFFGTVIFYLSGPILSMLPFEQGKILLHISCNFLLFSLGVPALTQALFIQSGYHLKHWQTSLPYILGSIWSCFHALTFEITYPKTYFDISPIFHWESQLGLTANHIYYSHILLVSLILTLPCIYLLKRNQTNNKANIYIYGAFNFCFFLCLGILLKAWALYYAGMSLTALIWAWAIFSDIQKTHHQLQHSYAYEKQLAAVQYAASGNGLSVTELYPETVSENYPFRQQSELLDQVKNASVGLIADTTSIFVEELNKFANQQPDLLKARVREMLFLLYDMVILHHGNAKKLIEQLEHKGKDIDKCQSTEQLNTVLREEALRLASICKQNTSIELTNPLVESTKKYILAHYHQALSISSIAESLNVSHSYLMATFKKETQQTINQYLIDVRINKAKQLLLNSSITQTAYDVGFNNSNYFSTVFKKQTGLTPKSYQQKAKADS</sequence>
<evidence type="ECO:0000256" key="1">
    <source>
        <dbReference type="ARBA" id="ARBA00023015"/>
    </source>
</evidence>
<dbReference type="PANTHER" id="PTHR43280">
    <property type="entry name" value="ARAC-FAMILY TRANSCRIPTIONAL REGULATOR"/>
    <property type="match status" value="1"/>
</dbReference>
<feature type="transmembrane region" description="Helical" evidence="4">
    <location>
        <begin position="42"/>
        <end position="62"/>
    </location>
</feature>
<name>A0A0J8GVC7_9ALTE</name>
<dbReference type="OrthoDB" id="2547276at2"/>
<evidence type="ECO:0000313" key="7">
    <source>
        <dbReference type="Proteomes" id="UP000037600"/>
    </source>
</evidence>
<protein>
    <recommendedName>
        <fullName evidence="5">HTH araC/xylS-type domain-containing protein</fullName>
    </recommendedName>
</protein>
<accession>A0A0J8GVC7</accession>
<evidence type="ECO:0000259" key="5">
    <source>
        <dbReference type="PROSITE" id="PS01124"/>
    </source>
</evidence>
<evidence type="ECO:0000256" key="3">
    <source>
        <dbReference type="ARBA" id="ARBA00023163"/>
    </source>
</evidence>
<feature type="transmembrane region" description="Helical" evidence="4">
    <location>
        <begin position="149"/>
        <end position="168"/>
    </location>
</feature>
<feature type="transmembrane region" description="Helical" evidence="4">
    <location>
        <begin position="6"/>
        <end position="30"/>
    </location>
</feature>
<dbReference type="AlphaFoldDB" id="A0A0J8GVC7"/>
<dbReference type="STRING" id="1513271.XM47_01035"/>
<dbReference type="Pfam" id="PF12833">
    <property type="entry name" value="HTH_18"/>
    <property type="match status" value="1"/>
</dbReference>
<gene>
    <name evidence="6" type="ORF">XM47_01035</name>
</gene>
<dbReference type="GO" id="GO:0043565">
    <property type="term" value="F:sequence-specific DNA binding"/>
    <property type="evidence" value="ECO:0007669"/>
    <property type="project" value="InterPro"/>
</dbReference>
<keyword evidence="2" id="KW-0238">DNA-binding</keyword>
<comment type="caution">
    <text evidence="6">The sequence shown here is derived from an EMBL/GenBank/DDBJ whole genome shotgun (WGS) entry which is preliminary data.</text>
</comment>
<organism evidence="6 7">
    <name type="scientific">Catenovulum maritimum</name>
    <dbReference type="NCBI Taxonomy" id="1513271"/>
    <lineage>
        <taxon>Bacteria</taxon>
        <taxon>Pseudomonadati</taxon>
        <taxon>Pseudomonadota</taxon>
        <taxon>Gammaproteobacteria</taxon>
        <taxon>Alteromonadales</taxon>
        <taxon>Alteromonadaceae</taxon>
        <taxon>Catenovulum</taxon>
    </lineage>
</organism>
<dbReference type="InterPro" id="IPR018060">
    <property type="entry name" value="HTH_AraC"/>
</dbReference>
<evidence type="ECO:0000313" key="6">
    <source>
        <dbReference type="EMBL" id="KMT66740.1"/>
    </source>
</evidence>
<keyword evidence="7" id="KW-1185">Reference proteome</keyword>
<keyword evidence="4" id="KW-0812">Transmembrane</keyword>